<dbReference type="SUPFAM" id="SSF48208">
    <property type="entry name" value="Six-hairpin glycosidases"/>
    <property type="match status" value="1"/>
</dbReference>
<dbReference type="InterPro" id="IPR012341">
    <property type="entry name" value="6hp_glycosidase-like_sf"/>
</dbReference>
<evidence type="ECO:0000259" key="2">
    <source>
        <dbReference type="Pfam" id="PF21307"/>
    </source>
</evidence>
<dbReference type="InterPro" id="IPR008928">
    <property type="entry name" value="6-hairpin_glycosidase_sf"/>
</dbReference>
<dbReference type="PANTHER" id="PTHR31084">
    <property type="entry name" value="ALPHA-L-FUCOSIDASE 2"/>
    <property type="match status" value="1"/>
</dbReference>
<comment type="caution">
    <text evidence="4">The sequence shown here is derived from an EMBL/GenBank/DDBJ whole genome shotgun (WGS) entry which is preliminary data.</text>
</comment>
<feature type="domain" description="Alpha fucosidase A-like C-terminal" evidence="2">
    <location>
        <begin position="742"/>
        <end position="832"/>
    </location>
</feature>
<reference evidence="4" key="1">
    <citation type="submission" date="2018-08" db="EMBL/GenBank/DDBJ databases">
        <title>A genome reference for cultivated species of the human gut microbiota.</title>
        <authorList>
            <person name="Zou Y."/>
            <person name="Xue W."/>
            <person name="Luo G."/>
        </authorList>
    </citation>
    <scope>NUCLEOTIDE SEQUENCE [LARGE SCALE GENOMIC DNA]</scope>
    <source>
        <strain evidence="4">TF05-5AC</strain>
    </source>
</reference>
<evidence type="ECO:0000313" key="4">
    <source>
        <dbReference type="EMBL" id="RGE65213.1"/>
    </source>
</evidence>
<gene>
    <name evidence="4" type="ORF">DXC51_02565</name>
</gene>
<dbReference type="Pfam" id="PF21307">
    <property type="entry name" value="Glyco_hydro_95_C"/>
    <property type="match status" value="1"/>
</dbReference>
<evidence type="ECO:0000259" key="1">
    <source>
        <dbReference type="Pfam" id="PF14498"/>
    </source>
</evidence>
<dbReference type="InterPro" id="IPR016518">
    <property type="entry name" value="Alpha-L-fucosidase"/>
</dbReference>
<dbReference type="Gene3D" id="2.70.98.50">
    <property type="entry name" value="putative glycoside hydrolase family protein from bacillus halodurans"/>
    <property type="match status" value="1"/>
</dbReference>
<dbReference type="AlphaFoldDB" id="A0A3E3IDT3"/>
<name>A0A3E3IDT3_9FIRM</name>
<organism evidence="4 5">
    <name type="scientific">Eisenbergiella massiliensis</name>
    <dbReference type="NCBI Taxonomy" id="1720294"/>
    <lineage>
        <taxon>Bacteria</taxon>
        <taxon>Bacillati</taxon>
        <taxon>Bacillota</taxon>
        <taxon>Clostridia</taxon>
        <taxon>Lachnospirales</taxon>
        <taxon>Lachnospiraceae</taxon>
        <taxon>Eisenbergiella</taxon>
    </lineage>
</organism>
<dbReference type="InterPro" id="IPR027414">
    <property type="entry name" value="GH95_N_dom"/>
</dbReference>
<feature type="domain" description="Glycosyl hydrolase family 95 catalytic" evidence="3">
    <location>
        <begin position="317"/>
        <end position="740"/>
    </location>
</feature>
<dbReference type="GO" id="GO:0004560">
    <property type="term" value="F:alpha-L-fucosidase activity"/>
    <property type="evidence" value="ECO:0007669"/>
    <property type="project" value="InterPro"/>
</dbReference>
<dbReference type="Pfam" id="PF14498">
    <property type="entry name" value="Glyco_hyd_65N_2"/>
    <property type="match status" value="1"/>
</dbReference>
<dbReference type="PIRSF" id="PIRSF007663">
    <property type="entry name" value="UCP007663"/>
    <property type="match status" value="1"/>
</dbReference>
<dbReference type="Gene3D" id="1.50.10.10">
    <property type="match status" value="1"/>
</dbReference>
<accession>A0A3E3IDT3</accession>
<proteinExistence type="predicted"/>
<dbReference type="Pfam" id="PF22124">
    <property type="entry name" value="Glyco_hydro_95_cat"/>
    <property type="match status" value="1"/>
</dbReference>
<dbReference type="GO" id="GO:0005975">
    <property type="term" value="P:carbohydrate metabolic process"/>
    <property type="evidence" value="ECO:0007669"/>
    <property type="project" value="InterPro"/>
</dbReference>
<dbReference type="InterPro" id="IPR054363">
    <property type="entry name" value="GH95_cat"/>
</dbReference>
<feature type="domain" description="Glycosyl hydrolase family 95 N-terminal" evidence="1">
    <location>
        <begin position="6"/>
        <end position="277"/>
    </location>
</feature>
<sequence length="846" mass="94860">MKDYLLWEDKPAEKFCDAHYLGNGRLGMSVMGGAPLEEVYINDDTLWSGSEEFYLNPQHYDKFEEARRLSLEGKVKEANNIINNDMEGRWFEAYLPLASLHLTVGQANNRRNMPLKMVIEPQKDDISDYRRQLQLGTALETVSWVRDNIRYTREYFVSFPDNKAFIYCTAEREEGGAEGEKLLDFAFGLDSSLHYVNGTQDGEAYLTGIAPDHAEPNYTAVTPRFIYKAPEESDAIRFACCARVVSCDGRVFSDGARVYVNHAGYALIAVQAKTNYAGFRKERDRDAGKLLKQIRQDLDSLEAAYGSTVGAAAKSISYASIKNRHISDYQSLYNRLDLDLGRELSGNLPTTQRLAYCAEGVDDPSLAALLLQYSRYLTIAGSRPGTQALNLQGIWNDTPAPPWSSNYTNNINVEMNYWPCEALGLPECHLPMMDLLTELSESGKQTAEGYYHSRGWVTHHNADLWRSTEPSCEDASWSWWPFGGAWMCQHIWTHYEFTRDEAFLRKMYPVLREAAVFMLDFLVENKEGYLVTAPSLSPENKFITDGEDTVIELIDEVSRESRCSPNHPRISAVTIGSTMDMSILRELFSNVAQAADILKLEDDPVPAQAQEAMKKFPPLRTGRFGQLLEWYEDYEECTPGMSHTSHMYPVYPGELITETRTPELFEAARRSLERRLLHARKQGGWPGSWKICLMARFKNPLECGHLLKSTGEGLGAGMMTNVNQQIDAIFGLGAGIAEMLLQSHQGFIELLPAVPVDWADGHFRGMRARGGFEVSASWDRGKLRTGEIKALIGGPCCVKAKGLAGVSGPGVNVRAQDGMVSFTAEKGVSYVLGFDAEEIAGREYYI</sequence>
<protein>
    <submittedName>
        <fullName evidence="4">Glycoside hydrolase family 95 protein</fullName>
    </submittedName>
</protein>
<dbReference type="RefSeq" id="WP_117543575.1">
    <property type="nucleotide sequence ID" value="NZ_JBKUNB010000007.1"/>
</dbReference>
<dbReference type="PANTHER" id="PTHR31084:SF0">
    <property type="entry name" value="ALPHA-L-FUCOSIDASE 2"/>
    <property type="match status" value="1"/>
</dbReference>
<dbReference type="InterPro" id="IPR013780">
    <property type="entry name" value="Glyco_hydro_b"/>
</dbReference>
<dbReference type="EMBL" id="QVLV01000001">
    <property type="protein sequence ID" value="RGE65213.1"/>
    <property type="molecule type" value="Genomic_DNA"/>
</dbReference>
<dbReference type="InterPro" id="IPR049053">
    <property type="entry name" value="AFCA-like_C"/>
</dbReference>
<keyword evidence="4" id="KW-0378">Hydrolase</keyword>
<dbReference type="Proteomes" id="UP000260812">
    <property type="component" value="Unassembled WGS sequence"/>
</dbReference>
<dbReference type="Gene3D" id="2.60.40.1180">
    <property type="entry name" value="Golgi alpha-mannosidase II"/>
    <property type="match status" value="1"/>
</dbReference>
<evidence type="ECO:0000259" key="3">
    <source>
        <dbReference type="Pfam" id="PF22124"/>
    </source>
</evidence>
<dbReference type="GeneID" id="97985793"/>
<evidence type="ECO:0000313" key="5">
    <source>
        <dbReference type="Proteomes" id="UP000260812"/>
    </source>
</evidence>
<keyword evidence="5" id="KW-1185">Reference proteome</keyword>